<evidence type="ECO:0000313" key="2">
    <source>
        <dbReference type="Proteomes" id="UP000015525"/>
    </source>
</evidence>
<accession>T0H1J8</accession>
<evidence type="ECO:0008006" key="3">
    <source>
        <dbReference type="Google" id="ProtNLM"/>
    </source>
</evidence>
<proteinExistence type="predicted"/>
<name>T0H1J8_9SPHN</name>
<reference evidence="1 2" key="1">
    <citation type="journal article" date="2013" name="Genome Announc.">
        <title>Draft Genome Sequence of Sphingobium quisquiliarum Strain P25T, a Novel Hexachlorocyclohexane (HCH)-Degrading Bacterium Isolated from an HCH Dumpsite.</title>
        <authorList>
            <person name="Kumar Singh A."/>
            <person name="Sangwan N."/>
            <person name="Sharma A."/>
            <person name="Gupta V."/>
            <person name="Khurana J.P."/>
            <person name="Lal R."/>
        </authorList>
    </citation>
    <scope>NUCLEOTIDE SEQUENCE [LARGE SCALE GENOMIC DNA]</scope>
    <source>
        <strain evidence="1 2">P25</strain>
    </source>
</reference>
<dbReference type="Pfam" id="PF01075">
    <property type="entry name" value="Glyco_transf_9"/>
    <property type="match status" value="1"/>
</dbReference>
<keyword evidence="2" id="KW-1185">Reference proteome</keyword>
<dbReference type="EMBL" id="ATHO01000102">
    <property type="protein sequence ID" value="EQB05993.1"/>
    <property type="molecule type" value="Genomic_DNA"/>
</dbReference>
<comment type="caution">
    <text evidence="1">The sequence shown here is derived from an EMBL/GenBank/DDBJ whole genome shotgun (WGS) entry which is preliminary data.</text>
</comment>
<dbReference type="GO" id="GO:0016757">
    <property type="term" value="F:glycosyltransferase activity"/>
    <property type="evidence" value="ECO:0007669"/>
    <property type="project" value="InterPro"/>
</dbReference>
<dbReference type="Gene3D" id="3.40.50.2000">
    <property type="entry name" value="Glycogen Phosphorylase B"/>
    <property type="match status" value="1"/>
</dbReference>
<dbReference type="RefSeq" id="WP_021238604.1">
    <property type="nucleotide sequence ID" value="NZ_ATHO01000102.1"/>
</dbReference>
<gene>
    <name evidence="1" type="ORF">L288_11795</name>
</gene>
<organism evidence="1 2">
    <name type="scientific">Sphingobium quisquiliarum P25</name>
    <dbReference type="NCBI Taxonomy" id="1329909"/>
    <lineage>
        <taxon>Bacteria</taxon>
        <taxon>Pseudomonadati</taxon>
        <taxon>Pseudomonadota</taxon>
        <taxon>Alphaproteobacteria</taxon>
        <taxon>Sphingomonadales</taxon>
        <taxon>Sphingomonadaceae</taxon>
        <taxon>Sphingobium</taxon>
    </lineage>
</organism>
<dbReference type="SUPFAM" id="SSF53756">
    <property type="entry name" value="UDP-Glycosyltransferase/glycogen phosphorylase"/>
    <property type="match status" value="1"/>
</dbReference>
<protein>
    <recommendedName>
        <fullName evidence="3">TPR repeat-containing protein</fullName>
    </recommendedName>
</protein>
<dbReference type="PATRIC" id="fig|1329909.3.peg.2284"/>
<dbReference type="AlphaFoldDB" id="T0H1J8"/>
<sequence>MADWVASMRAGDYHAAWDLTQQDLAERDPVRRDDPALPYHLRWVWDGRSYEDRHCLVRCYHGLGDSIQFARFLPLLARRTRILTVEVQARLRDLFVSGLDCPGVRFVAFDEAHPLPPAECDLEITELDFALRATPADAKPAYLTAKAGPLPPGSVGLCYGAGDWDRDRAVPSSLLAPLCSEARCVTLMPEATTLDVLNPSGCPFDMMETAALVAAADLVITVDTMIAHMAGAMGKPAWLLLKAEPDWRWPAGGGRTPWYPSMRIYAQPRPGDWAPVVERVRSDLAQWNAERKEG</sequence>
<dbReference type="InterPro" id="IPR002201">
    <property type="entry name" value="Glyco_trans_9"/>
</dbReference>
<evidence type="ECO:0000313" key="1">
    <source>
        <dbReference type="EMBL" id="EQB05993.1"/>
    </source>
</evidence>
<dbReference type="Proteomes" id="UP000015525">
    <property type="component" value="Unassembled WGS sequence"/>
</dbReference>